<gene>
    <name evidence="2" type="ORF">A3SI_11649</name>
</gene>
<protein>
    <submittedName>
        <fullName evidence="2">Glycosidase</fullName>
    </submittedName>
</protein>
<keyword evidence="2" id="KW-0326">Glycosidase</keyword>
<keyword evidence="2" id="KW-0378">Hydrolase</keyword>
<dbReference type="InterPro" id="IPR006048">
    <property type="entry name" value="A-amylase/branching_C"/>
</dbReference>
<evidence type="ECO:0000313" key="2">
    <source>
        <dbReference type="EMBL" id="EIM76013.1"/>
    </source>
</evidence>
<dbReference type="Gene3D" id="2.60.40.1180">
    <property type="entry name" value="Golgi alpha-mannosidase II"/>
    <property type="match status" value="1"/>
</dbReference>
<dbReference type="GO" id="GO:0005975">
    <property type="term" value="P:carbohydrate metabolic process"/>
    <property type="evidence" value="ECO:0007669"/>
    <property type="project" value="InterPro"/>
</dbReference>
<comment type="caution">
    <text evidence="2">The sequence shown here is derived from an EMBL/GenBank/DDBJ whole genome shotgun (WGS) entry which is preliminary data.</text>
</comment>
<keyword evidence="3" id="KW-1185">Reference proteome</keyword>
<dbReference type="InterPro" id="IPR013780">
    <property type="entry name" value="Glyco_hydro_b"/>
</dbReference>
<evidence type="ECO:0000313" key="3">
    <source>
        <dbReference type="Proteomes" id="UP000005551"/>
    </source>
</evidence>
<dbReference type="EMBL" id="AJYA01000024">
    <property type="protein sequence ID" value="EIM76013.1"/>
    <property type="molecule type" value="Genomic_DNA"/>
</dbReference>
<dbReference type="Proteomes" id="UP000005551">
    <property type="component" value="Unassembled WGS sequence"/>
</dbReference>
<feature type="domain" description="Alpha-amylase/branching enzyme C-terminal all beta" evidence="1">
    <location>
        <begin position="53"/>
        <end position="137"/>
    </location>
</feature>
<dbReference type="GO" id="GO:0043169">
    <property type="term" value="F:cation binding"/>
    <property type="evidence" value="ECO:0007669"/>
    <property type="project" value="InterPro"/>
</dbReference>
<evidence type="ECO:0000259" key="1">
    <source>
        <dbReference type="Pfam" id="PF02806"/>
    </source>
</evidence>
<dbReference type="GO" id="GO:0016798">
    <property type="term" value="F:hydrolase activity, acting on glycosyl bonds"/>
    <property type="evidence" value="ECO:0007669"/>
    <property type="project" value="UniProtKB-KW"/>
</dbReference>
<dbReference type="SUPFAM" id="SSF51011">
    <property type="entry name" value="Glycosyl hydrolase domain"/>
    <property type="match status" value="1"/>
</dbReference>
<accession>I5C2G1</accession>
<proteinExistence type="predicted"/>
<sequence length="140" mass="16030">MNGGAFDGGQLSTEERELRAYYRKLLQLTLKEPAFSGSYASLHGFNRQHTKWYNDRVYSFVRWQGEERILVVSNFSASDSYGFELQLPEELVRTWAWKPGTYAVEELLEGVSMPALQVEDRATIRVDLAPLQSLVLRLPA</sequence>
<name>I5C2G1_9BACT</name>
<dbReference type="Pfam" id="PF02806">
    <property type="entry name" value="Alpha-amylase_C"/>
    <property type="match status" value="1"/>
</dbReference>
<organism evidence="2 3">
    <name type="scientific">Nitritalea halalkaliphila LW7</name>
    <dbReference type="NCBI Taxonomy" id="1189621"/>
    <lineage>
        <taxon>Bacteria</taxon>
        <taxon>Pseudomonadati</taxon>
        <taxon>Bacteroidota</taxon>
        <taxon>Cytophagia</taxon>
        <taxon>Cytophagales</taxon>
        <taxon>Cyclobacteriaceae</taxon>
        <taxon>Nitritalea</taxon>
    </lineage>
</organism>
<dbReference type="AlphaFoldDB" id="I5C2G1"/>
<reference evidence="2 3" key="1">
    <citation type="submission" date="2012-05" db="EMBL/GenBank/DDBJ databases">
        <title>Genome sequence of Nitritalea halalkaliphila LW7.</title>
        <authorList>
            <person name="Jangir P.K."/>
            <person name="Singh A."/>
            <person name="Shivaji S."/>
            <person name="Sharma R."/>
        </authorList>
    </citation>
    <scope>NUCLEOTIDE SEQUENCE [LARGE SCALE GENOMIC DNA]</scope>
    <source>
        <strain evidence="2 3">LW7</strain>
    </source>
</reference>
<dbReference type="STRING" id="1189621.A3SI_11649"/>